<organism evidence="2">
    <name type="scientific">Aliarcobacter butzleri</name>
    <dbReference type="NCBI Taxonomy" id="28197"/>
    <lineage>
        <taxon>Bacteria</taxon>
        <taxon>Pseudomonadati</taxon>
        <taxon>Campylobacterota</taxon>
        <taxon>Epsilonproteobacteria</taxon>
        <taxon>Campylobacterales</taxon>
        <taxon>Arcobacteraceae</taxon>
        <taxon>Aliarcobacter</taxon>
    </lineage>
</organism>
<evidence type="ECO:0000313" key="2">
    <source>
        <dbReference type="EMBL" id="AHG28762.1"/>
    </source>
</evidence>
<accession>W0LZY8</accession>
<dbReference type="InterPro" id="IPR008687">
    <property type="entry name" value="MobC"/>
</dbReference>
<protein>
    <recommendedName>
        <fullName evidence="1">Bacterial mobilisation domain-containing protein</fullName>
    </recommendedName>
</protein>
<name>W0LZY8_9BACT</name>
<evidence type="ECO:0000259" key="1">
    <source>
        <dbReference type="Pfam" id="PF05713"/>
    </source>
</evidence>
<keyword evidence="2" id="KW-0614">Plasmid</keyword>
<dbReference type="Pfam" id="PF05713">
    <property type="entry name" value="MobC"/>
    <property type="match status" value="1"/>
</dbReference>
<dbReference type="RefSeq" id="WP_032072663.1">
    <property type="nucleotide sequence ID" value="NC_025153.1"/>
</dbReference>
<feature type="domain" description="Bacterial mobilisation" evidence="1">
    <location>
        <begin position="66"/>
        <end position="92"/>
    </location>
</feature>
<proteinExistence type="predicted"/>
<sequence>MEKRFKRIMFWVDRETFENLEKQRKLSKVSTTNASYLRNLINTRAKNKDLKLISKRMQLNSEVLLDMYGIATNINQIAHALNRDSFHKFDEEKFYEKTEVLTKEVQEIIIELKTQNSYLKGLL</sequence>
<reference evidence="2" key="1">
    <citation type="journal article" date="2014" name="PLoS ONE">
        <title>Presence and analysis of plasmids in human and animal associated arcobacter species.</title>
        <authorList>
            <person name="Douidah L."/>
            <person name="De Zutter L."/>
            <person name="Van Nieuwerburgh F."/>
            <person name="Deforce D."/>
            <person name="Ingmer H."/>
            <person name="Vandenberg O."/>
            <person name="Van den Abeele A.M."/>
            <person name="Houf K."/>
        </authorList>
    </citation>
    <scope>NUCLEOTIDE SEQUENCE</scope>
    <source>
        <strain evidence="2">AC1119</strain>
        <plasmid evidence="2">AB-1119-LD</plasmid>
    </source>
</reference>
<dbReference type="AlphaFoldDB" id="W0LZY8"/>
<dbReference type="EMBL" id="KF740630">
    <property type="protein sequence ID" value="AHG28762.1"/>
    <property type="molecule type" value="Genomic_DNA"/>
</dbReference>
<geneLocation type="plasmid" evidence="2">
    <name>AB-1119-LD</name>
</geneLocation>